<dbReference type="AlphaFoldDB" id="A0A5C6QDX1"/>
<dbReference type="OrthoDB" id="9806864at2"/>
<evidence type="ECO:0000256" key="4">
    <source>
        <dbReference type="ARBA" id="ARBA00023125"/>
    </source>
</evidence>
<feature type="domain" description="HTH marR-type" evidence="9">
    <location>
        <begin position="13"/>
        <end position="143"/>
    </location>
</feature>
<comment type="similarity">
    <text evidence="6">Belongs to the SarZ family.</text>
</comment>
<evidence type="ECO:0000256" key="7">
    <source>
        <dbReference type="ARBA" id="ARBA00047188"/>
    </source>
</evidence>
<keyword evidence="4" id="KW-0238">DNA-binding</keyword>
<dbReference type="GO" id="GO:0005737">
    <property type="term" value="C:cytoplasm"/>
    <property type="evidence" value="ECO:0007669"/>
    <property type="project" value="UniProtKB-SubCell"/>
</dbReference>
<gene>
    <name evidence="10" type="ORF">ESZ36_15075</name>
</gene>
<evidence type="ECO:0000313" key="10">
    <source>
        <dbReference type="EMBL" id="TWX66873.1"/>
    </source>
</evidence>
<evidence type="ECO:0000313" key="11">
    <source>
        <dbReference type="Proteomes" id="UP000321822"/>
    </source>
</evidence>
<dbReference type="FunFam" id="1.10.10.10:FF:000163">
    <property type="entry name" value="MarR family transcriptional regulator"/>
    <property type="match status" value="1"/>
</dbReference>
<dbReference type="SMART" id="SM00347">
    <property type="entry name" value="HTH_MARR"/>
    <property type="match status" value="1"/>
</dbReference>
<dbReference type="PROSITE" id="PS50995">
    <property type="entry name" value="HTH_MARR_2"/>
    <property type="match status" value="1"/>
</dbReference>
<keyword evidence="5" id="KW-0804">Transcription</keyword>
<keyword evidence="3" id="KW-0805">Transcription regulation</keyword>
<dbReference type="SUPFAM" id="SSF46785">
    <property type="entry name" value="Winged helix' DNA-binding domain"/>
    <property type="match status" value="1"/>
</dbReference>
<comment type="subcellular location">
    <subcellularLocation>
        <location evidence="1">Cytoplasm</location>
    </subcellularLocation>
</comment>
<evidence type="ECO:0000256" key="1">
    <source>
        <dbReference type="ARBA" id="ARBA00004496"/>
    </source>
</evidence>
<dbReference type="InterPro" id="IPR000835">
    <property type="entry name" value="HTH_MarR-typ"/>
</dbReference>
<evidence type="ECO:0000256" key="3">
    <source>
        <dbReference type="ARBA" id="ARBA00023015"/>
    </source>
</evidence>
<protein>
    <recommendedName>
        <fullName evidence="7">HTH-type transcriptional regulator SarZ</fullName>
    </recommendedName>
    <alternativeName>
        <fullName evidence="8">Staphylococcal accessory regulator Z</fullName>
    </alternativeName>
</protein>
<dbReference type="InterPro" id="IPR036390">
    <property type="entry name" value="WH_DNA-bd_sf"/>
</dbReference>
<dbReference type="Pfam" id="PF22381">
    <property type="entry name" value="Staph_reg_Sar_Rot"/>
    <property type="match status" value="1"/>
</dbReference>
<dbReference type="InterPro" id="IPR055166">
    <property type="entry name" value="Transc_reg_Sar_Rot_HTH"/>
</dbReference>
<evidence type="ECO:0000256" key="6">
    <source>
        <dbReference type="ARBA" id="ARBA00046337"/>
    </source>
</evidence>
<keyword evidence="11" id="KW-1185">Reference proteome</keyword>
<evidence type="ECO:0000256" key="5">
    <source>
        <dbReference type="ARBA" id="ARBA00023163"/>
    </source>
</evidence>
<name>A0A5C6QDX1_9GAMM</name>
<keyword evidence="2" id="KW-0963">Cytoplasm</keyword>
<dbReference type="EMBL" id="VOLT01000007">
    <property type="protein sequence ID" value="TWX66873.1"/>
    <property type="molecule type" value="Genomic_DNA"/>
</dbReference>
<accession>A0A5C6QDX1</accession>
<reference evidence="10 11" key="1">
    <citation type="submission" date="2019-07" db="EMBL/GenBank/DDBJ databases">
        <title>Genomes of sea-ice associated Colwellia species.</title>
        <authorList>
            <person name="Bowman J.P."/>
        </authorList>
    </citation>
    <scope>NUCLEOTIDE SEQUENCE [LARGE SCALE GENOMIC DNA]</scope>
    <source>
        <strain evidence="10 11">ACAM 459</strain>
    </source>
</reference>
<dbReference type="Gene3D" id="1.10.10.10">
    <property type="entry name" value="Winged helix-like DNA-binding domain superfamily/Winged helix DNA-binding domain"/>
    <property type="match status" value="1"/>
</dbReference>
<dbReference type="Proteomes" id="UP000321822">
    <property type="component" value="Unassembled WGS sequence"/>
</dbReference>
<organism evidence="10 11">
    <name type="scientific">Colwellia demingiae</name>
    <dbReference type="NCBI Taxonomy" id="89401"/>
    <lineage>
        <taxon>Bacteria</taxon>
        <taxon>Pseudomonadati</taxon>
        <taxon>Pseudomonadota</taxon>
        <taxon>Gammaproteobacteria</taxon>
        <taxon>Alteromonadales</taxon>
        <taxon>Colwelliaceae</taxon>
        <taxon>Colwellia</taxon>
    </lineage>
</organism>
<dbReference type="PANTHER" id="PTHR42756:SF1">
    <property type="entry name" value="TRANSCRIPTIONAL REPRESSOR OF EMRAB OPERON"/>
    <property type="match status" value="1"/>
</dbReference>
<proteinExistence type="inferred from homology"/>
<evidence type="ECO:0000259" key="9">
    <source>
        <dbReference type="PROSITE" id="PS50995"/>
    </source>
</evidence>
<dbReference type="RefSeq" id="WP_146789376.1">
    <property type="nucleotide sequence ID" value="NZ_VOLT01000007.1"/>
</dbReference>
<evidence type="ECO:0000256" key="2">
    <source>
        <dbReference type="ARBA" id="ARBA00022490"/>
    </source>
</evidence>
<dbReference type="GO" id="GO:0003677">
    <property type="term" value="F:DNA binding"/>
    <property type="evidence" value="ECO:0007669"/>
    <property type="project" value="UniProtKB-KW"/>
</dbReference>
<dbReference type="PANTHER" id="PTHR42756">
    <property type="entry name" value="TRANSCRIPTIONAL REGULATOR, MARR"/>
    <property type="match status" value="1"/>
</dbReference>
<comment type="caution">
    <text evidence="10">The sequence shown here is derived from an EMBL/GenBank/DDBJ whole genome shotgun (WGS) entry which is preliminary data.</text>
</comment>
<dbReference type="PRINTS" id="PR00598">
    <property type="entry name" value="HTHMARR"/>
</dbReference>
<evidence type="ECO:0000256" key="8">
    <source>
        <dbReference type="ARBA" id="ARBA00047207"/>
    </source>
</evidence>
<dbReference type="GO" id="GO:0003700">
    <property type="term" value="F:DNA-binding transcription factor activity"/>
    <property type="evidence" value="ECO:0007669"/>
    <property type="project" value="InterPro"/>
</dbReference>
<dbReference type="InterPro" id="IPR036388">
    <property type="entry name" value="WH-like_DNA-bd_sf"/>
</dbReference>
<sequence>MTKTKKSSNLTLDKQICFSLYSASNAMGRAYRPLLKELDLTYLQYIVMMVLWQHSTMNVKELGSKIHLDSGTLTPLLKRLETKCLINRLRSKEDERVMIISLTVDGRDLQHQAEQVPNEMLCKARMTMEELVALKQGCDLLLANLNNQ</sequence>